<dbReference type="SUPFAM" id="SSF49464">
    <property type="entry name" value="Carboxypeptidase regulatory domain-like"/>
    <property type="match status" value="1"/>
</dbReference>
<dbReference type="SUPFAM" id="SSF49695">
    <property type="entry name" value="gamma-Crystallin-like"/>
    <property type="match status" value="1"/>
</dbReference>
<sequence length="1050" mass="113280">MNRLSIIILKALSLFVMGFSVTPVFGQSAGAGTTPSVCLYSQANFGGNEYCTETSTGFVPLRFSAASIKVSDGYQARLFRLPFYLGQTADVSGDVARFSLFGNSVRSIRMIPIEPTESSIAPALVPILSLLMENPVDPDDLDGDGFTNDFEIERGTDPHNAADYPDVVKPKLNITNQSSGLTSLSELVLTGSATDKAQPYSGIESISVTSSRFIGTAFSGEFNQQTGVFQIEVPLEFGDNQLTIAAIDNSGNQTEIVLMLTRSTAPVIESVSPSDGSILTDASFTLRGTIRTRLYQNDFVVQINSSQVVTTATGQADVYEFEFVDVPLDIGQNRFELTVSSAIGDDEEVITVRYLPEIVDQIGPPKISQIFPTDGSVLNVSMFNIGSSIESLAGPLTVTVNGETVLSADQQRTSFNLNRQLIFAAGQTLTSVTIVAEDSLGKSSQLSATYYLDAQAPVIVLDQAFEVSPAVTSVDHNSVRFSGSVTDNNLSSLLINNQSVSLSPGTVPGEYRFEFNVPLSGNDVVPVSFSAHDRSGNQRSLEYLVRNESTVSISAVLPPEETVLISTDGVAMVQVVGRIAGDLHDLTGVAYLRSLGAASAVALSVNGTLASAELSVSDELESQEIVYELRNTQGEPVTSDTRRIQIKKNADVPLEVLRVEPANNTQYIEPNTPIEVYFNQAIEVDQLVVTVLETLNGKSYLNGDPLGEDFIRAQGYVLSDINRDREPVLGQVDAIPGNAGVVFSPSRNYGYHADVFVEVSYQEASVSRSKFKVRELPTFINGSVVDQFGQPLRGIKVSLPELNRTTTTNGDGGFTFGYQEGGEQVLPGGSHTLLVNDDFASTRFGTIRTKVNLQRNRINAIPRFTLQELDDTVPFNNLTSGGSNTLLGGDLVINLSDARAVFPNNRTSGPVHAQFLPYEHIGVTAYQFALPHWLFGIQPKGIKLEGDASLQLAIPKLRGSYDYINTDVYEYVVLLGYSVDGQVVEPIGVGRIENFKVSSVGKLHLSSLDYLGYAVVLPILNNDLAKYANGELSLPQLKAVLQTQNSSTTD</sequence>
<dbReference type="InterPro" id="IPR013783">
    <property type="entry name" value="Ig-like_fold"/>
</dbReference>
<dbReference type="Gene3D" id="2.60.40.1120">
    <property type="entry name" value="Carboxypeptidase-like, regulatory domain"/>
    <property type="match status" value="1"/>
</dbReference>
<dbReference type="InterPro" id="IPR011024">
    <property type="entry name" value="G_crystallin-like"/>
</dbReference>
<evidence type="ECO:0000256" key="1">
    <source>
        <dbReference type="SAM" id="SignalP"/>
    </source>
</evidence>
<gene>
    <name evidence="2" type="ORF">DFR28_1063</name>
</gene>
<dbReference type="RefSeq" id="WP_147251042.1">
    <property type="nucleotide sequence ID" value="NZ_QNRT01000006.1"/>
</dbReference>
<dbReference type="Gene3D" id="2.60.20.10">
    <property type="entry name" value="Crystallins"/>
    <property type="match status" value="1"/>
</dbReference>
<organism evidence="2 3">
    <name type="scientific">Arenicella xantha</name>
    <dbReference type="NCBI Taxonomy" id="644221"/>
    <lineage>
        <taxon>Bacteria</taxon>
        <taxon>Pseudomonadati</taxon>
        <taxon>Pseudomonadota</taxon>
        <taxon>Gammaproteobacteria</taxon>
        <taxon>Arenicellales</taxon>
        <taxon>Arenicellaceae</taxon>
        <taxon>Arenicella</taxon>
    </lineage>
</organism>
<name>A0A395JFR2_9GAMM</name>
<reference evidence="2 3" key="1">
    <citation type="submission" date="2018-06" db="EMBL/GenBank/DDBJ databases">
        <title>Genomic Encyclopedia of Type Strains, Phase IV (KMG-IV): sequencing the most valuable type-strain genomes for metagenomic binning, comparative biology and taxonomic classification.</title>
        <authorList>
            <person name="Goeker M."/>
        </authorList>
    </citation>
    <scope>NUCLEOTIDE SEQUENCE [LARGE SCALE GENOMIC DNA]</scope>
    <source>
        <strain evidence="2 3">DSM 24032</strain>
    </source>
</reference>
<accession>A0A395JFR2</accession>
<dbReference type="OrthoDB" id="6197493at2"/>
<proteinExistence type="predicted"/>
<evidence type="ECO:0000313" key="3">
    <source>
        <dbReference type="Proteomes" id="UP000253083"/>
    </source>
</evidence>
<feature type="signal peptide" evidence="1">
    <location>
        <begin position="1"/>
        <end position="26"/>
    </location>
</feature>
<dbReference type="InterPro" id="IPR008969">
    <property type="entry name" value="CarboxyPept-like_regulatory"/>
</dbReference>
<feature type="chain" id="PRO_5017342285" description="Carboxypeptidase family protein" evidence="1">
    <location>
        <begin position="27"/>
        <end position="1050"/>
    </location>
</feature>
<keyword evidence="3" id="KW-1185">Reference proteome</keyword>
<dbReference type="AlphaFoldDB" id="A0A395JFR2"/>
<comment type="caution">
    <text evidence="2">The sequence shown here is derived from an EMBL/GenBank/DDBJ whole genome shotgun (WGS) entry which is preliminary data.</text>
</comment>
<dbReference type="InParanoid" id="A0A395JFR2"/>
<dbReference type="Gene3D" id="2.60.40.10">
    <property type="entry name" value="Immunoglobulins"/>
    <property type="match status" value="2"/>
</dbReference>
<protein>
    <recommendedName>
        <fullName evidence="4">Carboxypeptidase family protein</fullName>
    </recommendedName>
</protein>
<evidence type="ECO:0000313" key="2">
    <source>
        <dbReference type="EMBL" id="RBP48518.1"/>
    </source>
</evidence>
<keyword evidence="1" id="KW-0732">Signal</keyword>
<dbReference type="EMBL" id="QNRT01000006">
    <property type="protein sequence ID" value="RBP48518.1"/>
    <property type="molecule type" value="Genomic_DNA"/>
</dbReference>
<evidence type="ECO:0008006" key="4">
    <source>
        <dbReference type="Google" id="ProtNLM"/>
    </source>
</evidence>
<dbReference type="Proteomes" id="UP000253083">
    <property type="component" value="Unassembled WGS sequence"/>
</dbReference>